<dbReference type="InterPro" id="IPR037185">
    <property type="entry name" value="EmrE-like"/>
</dbReference>
<evidence type="ECO:0000256" key="4">
    <source>
        <dbReference type="ARBA" id="ARBA00022692"/>
    </source>
</evidence>
<dbReference type="EMBL" id="BMOK01000021">
    <property type="protein sequence ID" value="GGL65085.1"/>
    <property type="molecule type" value="Genomic_DNA"/>
</dbReference>
<feature type="transmembrane region" description="Helical" evidence="7">
    <location>
        <begin position="32"/>
        <end position="54"/>
    </location>
</feature>
<comment type="similarity">
    <text evidence="2">Belongs to the EamA transporter family.</text>
</comment>
<reference evidence="9" key="2">
    <citation type="submission" date="2020-09" db="EMBL/GenBank/DDBJ databases">
        <authorList>
            <person name="Sun Q."/>
            <person name="Ohkuma M."/>
        </authorList>
    </citation>
    <scope>NUCLEOTIDE SEQUENCE</scope>
    <source>
        <strain evidence="9">JCM 15325</strain>
    </source>
</reference>
<dbReference type="AlphaFoldDB" id="A0A917SAL3"/>
<reference evidence="9" key="1">
    <citation type="journal article" date="2014" name="Int. J. Syst. Evol. Microbiol.">
        <title>Complete genome sequence of Corynebacterium casei LMG S-19264T (=DSM 44701T), isolated from a smear-ripened cheese.</title>
        <authorList>
            <consortium name="US DOE Joint Genome Institute (JGI-PGF)"/>
            <person name="Walter F."/>
            <person name="Albersmeier A."/>
            <person name="Kalinowski J."/>
            <person name="Ruckert C."/>
        </authorList>
    </citation>
    <scope>NUCLEOTIDE SEQUENCE</scope>
    <source>
        <strain evidence="9">JCM 15325</strain>
    </source>
</reference>
<dbReference type="GO" id="GO:0005886">
    <property type="term" value="C:plasma membrane"/>
    <property type="evidence" value="ECO:0007669"/>
    <property type="project" value="UniProtKB-SubCell"/>
</dbReference>
<dbReference type="Pfam" id="PF00892">
    <property type="entry name" value="EamA"/>
    <property type="match status" value="2"/>
</dbReference>
<sequence length="305" mass="33610">MNREKRWLADLSLLFVAVVWGSSYLATKVVLSDIAVFSFLFIRFLLTVFIMIALTWGKLVKATKQTWLSGIIFGLFLSAIFASETWGIHFTSAANAGFLISLFVVFTPLIESIWFKTRLRAGILGTVSLSVFGTFLLTMKSGYHFNIGDVLILIAALLRAVQMSVTQKMTKGRAMDSGALTTIQLSVVAIIMGLLSLSTERFSILTISTSPAFWLLTAYLAIFCTLFAFYIQLTMIRRTSPTRVGLLTGTEPLFSALFAVGLGGEHLSPQEWLGGFLIVAATYFGRHMETRSRLQKPADAAVKDA</sequence>
<evidence type="ECO:0000313" key="10">
    <source>
        <dbReference type="Proteomes" id="UP000654670"/>
    </source>
</evidence>
<feature type="transmembrane region" description="Helical" evidence="7">
    <location>
        <begin position="212"/>
        <end position="232"/>
    </location>
</feature>
<keyword evidence="3" id="KW-1003">Cell membrane</keyword>
<dbReference type="InterPro" id="IPR051258">
    <property type="entry name" value="Diverse_Substrate_Transporter"/>
</dbReference>
<organism evidence="9 10">
    <name type="scientific">Sporolactobacillus putidus</name>
    <dbReference type="NCBI Taxonomy" id="492735"/>
    <lineage>
        <taxon>Bacteria</taxon>
        <taxon>Bacillati</taxon>
        <taxon>Bacillota</taxon>
        <taxon>Bacilli</taxon>
        <taxon>Bacillales</taxon>
        <taxon>Sporolactobacillaceae</taxon>
        <taxon>Sporolactobacillus</taxon>
    </lineage>
</organism>
<keyword evidence="6 7" id="KW-0472">Membrane</keyword>
<dbReference type="PANTHER" id="PTHR42920">
    <property type="entry name" value="OS03G0707200 PROTEIN-RELATED"/>
    <property type="match status" value="1"/>
</dbReference>
<evidence type="ECO:0000259" key="8">
    <source>
        <dbReference type="Pfam" id="PF00892"/>
    </source>
</evidence>
<evidence type="ECO:0000256" key="5">
    <source>
        <dbReference type="ARBA" id="ARBA00022989"/>
    </source>
</evidence>
<feature type="transmembrane region" description="Helical" evidence="7">
    <location>
        <begin position="177"/>
        <end position="197"/>
    </location>
</feature>
<dbReference type="Proteomes" id="UP000654670">
    <property type="component" value="Unassembled WGS sequence"/>
</dbReference>
<name>A0A917SAL3_9BACL</name>
<keyword evidence="4 7" id="KW-0812">Transmembrane</keyword>
<proteinExistence type="inferred from homology"/>
<evidence type="ECO:0000256" key="6">
    <source>
        <dbReference type="ARBA" id="ARBA00023136"/>
    </source>
</evidence>
<evidence type="ECO:0000313" key="9">
    <source>
        <dbReference type="EMBL" id="GGL65085.1"/>
    </source>
</evidence>
<dbReference type="PANTHER" id="PTHR42920:SF5">
    <property type="entry name" value="EAMA DOMAIN-CONTAINING PROTEIN"/>
    <property type="match status" value="1"/>
</dbReference>
<evidence type="ECO:0000256" key="7">
    <source>
        <dbReference type="SAM" id="Phobius"/>
    </source>
</evidence>
<dbReference type="InterPro" id="IPR000620">
    <property type="entry name" value="EamA_dom"/>
</dbReference>
<protein>
    <recommendedName>
        <fullName evidence="8">EamA domain-containing protein</fullName>
    </recommendedName>
</protein>
<feature type="transmembrane region" description="Helical" evidence="7">
    <location>
        <begin position="66"/>
        <end position="82"/>
    </location>
</feature>
<comment type="caution">
    <text evidence="9">The sequence shown here is derived from an EMBL/GenBank/DDBJ whole genome shotgun (WGS) entry which is preliminary data.</text>
</comment>
<evidence type="ECO:0000256" key="3">
    <source>
        <dbReference type="ARBA" id="ARBA00022475"/>
    </source>
</evidence>
<feature type="domain" description="EamA" evidence="8">
    <location>
        <begin position="147"/>
        <end position="284"/>
    </location>
</feature>
<evidence type="ECO:0000256" key="2">
    <source>
        <dbReference type="ARBA" id="ARBA00007362"/>
    </source>
</evidence>
<accession>A0A917SAL3</accession>
<comment type="subcellular location">
    <subcellularLocation>
        <location evidence="1">Cell membrane</location>
        <topology evidence="1">Multi-pass membrane protein</topology>
    </subcellularLocation>
</comment>
<feature type="transmembrane region" description="Helical" evidence="7">
    <location>
        <begin position="145"/>
        <end position="165"/>
    </location>
</feature>
<keyword evidence="10" id="KW-1185">Reference proteome</keyword>
<feature type="transmembrane region" description="Helical" evidence="7">
    <location>
        <begin position="88"/>
        <end position="109"/>
    </location>
</feature>
<evidence type="ECO:0000256" key="1">
    <source>
        <dbReference type="ARBA" id="ARBA00004651"/>
    </source>
</evidence>
<gene>
    <name evidence="9" type="ORF">GCM10007968_31330</name>
</gene>
<feature type="domain" description="EamA" evidence="8">
    <location>
        <begin position="8"/>
        <end position="138"/>
    </location>
</feature>
<dbReference type="RefSeq" id="WP_188805070.1">
    <property type="nucleotide sequence ID" value="NZ_BMOK01000021.1"/>
</dbReference>
<keyword evidence="5 7" id="KW-1133">Transmembrane helix</keyword>
<feature type="transmembrane region" description="Helical" evidence="7">
    <location>
        <begin position="7"/>
        <end position="26"/>
    </location>
</feature>
<feature type="transmembrane region" description="Helical" evidence="7">
    <location>
        <begin position="121"/>
        <end position="139"/>
    </location>
</feature>
<dbReference type="SUPFAM" id="SSF103481">
    <property type="entry name" value="Multidrug resistance efflux transporter EmrE"/>
    <property type="match status" value="2"/>
</dbReference>